<comment type="caution">
    <text evidence="1">The sequence shown here is derived from an EMBL/GenBank/DDBJ whole genome shotgun (WGS) entry which is preliminary data.</text>
</comment>
<reference evidence="1" key="2">
    <citation type="submission" date="2020-09" db="EMBL/GenBank/DDBJ databases">
        <authorList>
            <person name="Sun Q."/>
            <person name="Zhou Y."/>
        </authorList>
    </citation>
    <scope>NUCLEOTIDE SEQUENCE</scope>
    <source>
        <strain evidence="1">CGMCC 1.15179</strain>
    </source>
</reference>
<accession>A0A8J2Y9D3</accession>
<evidence type="ECO:0000313" key="2">
    <source>
        <dbReference type="Proteomes" id="UP000625210"/>
    </source>
</evidence>
<keyword evidence="2" id="KW-1185">Reference proteome</keyword>
<evidence type="ECO:0000313" key="1">
    <source>
        <dbReference type="EMBL" id="GGE19980.1"/>
    </source>
</evidence>
<protein>
    <submittedName>
        <fullName evidence="1">Uncharacterized protein</fullName>
    </submittedName>
</protein>
<dbReference type="Proteomes" id="UP000625210">
    <property type="component" value="Unassembled WGS sequence"/>
</dbReference>
<proteinExistence type="predicted"/>
<name>A0A8J2Y9D3_9BACL</name>
<dbReference type="EMBL" id="BMHQ01000007">
    <property type="protein sequence ID" value="GGE19980.1"/>
    <property type="molecule type" value="Genomic_DNA"/>
</dbReference>
<dbReference type="AlphaFoldDB" id="A0A8J2Y9D3"/>
<reference evidence="1" key="1">
    <citation type="journal article" date="2014" name="Int. J. Syst. Evol. Microbiol.">
        <title>Complete genome sequence of Corynebacterium casei LMG S-19264T (=DSM 44701T), isolated from a smear-ripened cheese.</title>
        <authorList>
            <consortium name="US DOE Joint Genome Institute (JGI-PGF)"/>
            <person name="Walter F."/>
            <person name="Albersmeier A."/>
            <person name="Kalinowski J."/>
            <person name="Ruckert C."/>
        </authorList>
    </citation>
    <scope>NUCLEOTIDE SEQUENCE</scope>
    <source>
        <strain evidence="1">CGMCC 1.15179</strain>
    </source>
</reference>
<gene>
    <name evidence="1" type="ORF">GCM10011571_22410</name>
</gene>
<sequence>MEKAHAHESRVISSSAKPVSNRPLEKLFKLSERNTDAKTEILAGITTFMTRLHHLRQPEHSF</sequence>
<organism evidence="1 2">
    <name type="scientific">Marinithermofilum abyssi</name>
    <dbReference type="NCBI Taxonomy" id="1571185"/>
    <lineage>
        <taxon>Bacteria</taxon>
        <taxon>Bacillati</taxon>
        <taxon>Bacillota</taxon>
        <taxon>Bacilli</taxon>
        <taxon>Bacillales</taxon>
        <taxon>Thermoactinomycetaceae</taxon>
        <taxon>Marinithermofilum</taxon>
    </lineage>
</organism>